<gene>
    <name evidence="1" type="ORF">IDJ75_00445</name>
</gene>
<keyword evidence="2" id="KW-1185">Reference proteome</keyword>
<dbReference type="Proteomes" id="UP000618754">
    <property type="component" value="Unassembled WGS sequence"/>
</dbReference>
<organism evidence="1 2">
    <name type="scientific">Mucilaginibacter rigui</name>
    <dbReference type="NCBI Taxonomy" id="534635"/>
    <lineage>
        <taxon>Bacteria</taxon>
        <taxon>Pseudomonadati</taxon>
        <taxon>Bacteroidota</taxon>
        <taxon>Sphingobacteriia</taxon>
        <taxon>Sphingobacteriales</taxon>
        <taxon>Sphingobacteriaceae</taxon>
        <taxon>Mucilaginibacter</taxon>
    </lineage>
</organism>
<evidence type="ECO:0000313" key="2">
    <source>
        <dbReference type="Proteomes" id="UP000618754"/>
    </source>
</evidence>
<dbReference type="EMBL" id="JACWMW010000001">
    <property type="protein sequence ID" value="MBD1383730.1"/>
    <property type="molecule type" value="Genomic_DNA"/>
</dbReference>
<dbReference type="RefSeq" id="WP_191173651.1">
    <property type="nucleotide sequence ID" value="NZ_JACWMW010000001.1"/>
</dbReference>
<reference evidence="1 2" key="1">
    <citation type="submission" date="2020-09" db="EMBL/GenBank/DDBJ databases">
        <title>Novel species of Mucilaginibacter isolated from a glacier on the Tibetan Plateau.</title>
        <authorList>
            <person name="Liu Q."/>
            <person name="Xin Y.-H."/>
        </authorList>
    </citation>
    <scope>NUCLEOTIDE SEQUENCE [LARGE SCALE GENOMIC DNA]</scope>
    <source>
        <strain evidence="1 2">CGMCC 1.13878</strain>
    </source>
</reference>
<comment type="caution">
    <text evidence="1">The sequence shown here is derived from an EMBL/GenBank/DDBJ whole genome shotgun (WGS) entry which is preliminary data.</text>
</comment>
<evidence type="ECO:0000313" key="1">
    <source>
        <dbReference type="EMBL" id="MBD1383730.1"/>
    </source>
</evidence>
<protein>
    <recommendedName>
        <fullName evidence="3">50S ribosomal protein L29</fullName>
    </recommendedName>
</protein>
<accession>A0ABR7X2B8</accession>
<sequence length="53" mass="6124">MKAYKQPATSKLVNRFDNELKNLLMEDLKAFRERNQFLPSNKQAAVQQQLSAA</sequence>
<proteinExistence type="predicted"/>
<evidence type="ECO:0008006" key="3">
    <source>
        <dbReference type="Google" id="ProtNLM"/>
    </source>
</evidence>
<name>A0ABR7X2B8_9SPHI</name>